<organism evidence="6 7">
    <name type="scientific">Spongiibacter nanhainus</name>
    <dbReference type="NCBI Taxonomy" id="2794344"/>
    <lineage>
        <taxon>Bacteria</taxon>
        <taxon>Pseudomonadati</taxon>
        <taxon>Pseudomonadota</taxon>
        <taxon>Gammaproteobacteria</taxon>
        <taxon>Cellvibrionales</taxon>
        <taxon>Spongiibacteraceae</taxon>
        <taxon>Spongiibacter</taxon>
    </lineage>
</organism>
<dbReference type="Gene3D" id="2.70.98.10">
    <property type="match status" value="1"/>
</dbReference>
<evidence type="ECO:0000313" key="6">
    <source>
        <dbReference type="EMBL" id="QQD17043.1"/>
    </source>
</evidence>
<evidence type="ECO:0000256" key="4">
    <source>
        <dbReference type="PIRNR" id="PIRNR016020"/>
    </source>
</evidence>
<dbReference type="GO" id="GO:0047938">
    <property type="term" value="F:glucose-6-phosphate 1-epimerase activity"/>
    <property type="evidence" value="ECO:0007669"/>
    <property type="project" value="UniProtKB-UniRule"/>
</dbReference>
<dbReference type="EC" id="5.1.3.15" evidence="4"/>
<dbReference type="AlphaFoldDB" id="A0A7T4UNW6"/>
<evidence type="ECO:0000256" key="5">
    <source>
        <dbReference type="PIRSR" id="PIRSR016020-1"/>
    </source>
</evidence>
<dbReference type="GO" id="GO:0005975">
    <property type="term" value="P:carbohydrate metabolic process"/>
    <property type="evidence" value="ECO:0007669"/>
    <property type="project" value="InterPro"/>
</dbReference>
<dbReference type="PANTHER" id="PTHR11122:SF13">
    <property type="entry name" value="GLUCOSE-6-PHOSPHATE 1-EPIMERASE"/>
    <property type="match status" value="1"/>
</dbReference>
<dbReference type="Pfam" id="PF01263">
    <property type="entry name" value="Aldose_epim"/>
    <property type="match status" value="1"/>
</dbReference>
<dbReference type="RefSeq" id="WP_198568545.1">
    <property type="nucleotide sequence ID" value="NZ_CP066167.1"/>
</dbReference>
<feature type="active site" evidence="5">
    <location>
        <position position="168"/>
    </location>
</feature>
<reference evidence="6 7" key="1">
    <citation type="submission" date="2020-12" db="EMBL/GenBank/DDBJ databases">
        <authorList>
            <person name="Shan Y."/>
        </authorList>
    </citation>
    <scope>NUCLEOTIDE SEQUENCE [LARGE SCALE GENOMIC DNA]</scope>
    <source>
        <strain evidence="7">csc3.9</strain>
    </source>
</reference>
<dbReference type="PANTHER" id="PTHR11122">
    <property type="entry name" value="APOSPORY-ASSOCIATED PROTEIN C-RELATED"/>
    <property type="match status" value="1"/>
</dbReference>
<name>A0A7T4UNW6_9GAMM</name>
<dbReference type="GO" id="GO:0030246">
    <property type="term" value="F:carbohydrate binding"/>
    <property type="evidence" value="ECO:0007669"/>
    <property type="project" value="UniProtKB-UniRule"/>
</dbReference>
<keyword evidence="3 4" id="KW-0413">Isomerase</keyword>
<dbReference type="PIRSF" id="PIRSF016020">
    <property type="entry name" value="PHexose_mutarotase"/>
    <property type="match status" value="1"/>
</dbReference>
<evidence type="ECO:0000313" key="7">
    <source>
        <dbReference type="Proteomes" id="UP000596063"/>
    </source>
</evidence>
<gene>
    <name evidence="6" type="ORF">I6N98_11740</name>
</gene>
<dbReference type="InterPro" id="IPR025532">
    <property type="entry name" value="G6P_1-epimerase"/>
</dbReference>
<comment type="similarity">
    <text evidence="2 4">Belongs to the glucose-6-phosphate 1-epimerase family.</text>
</comment>
<evidence type="ECO:0000256" key="3">
    <source>
        <dbReference type="ARBA" id="ARBA00023235"/>
    </source>
</evidence>
<protein>
    <recommendedName>
        <fullName evidence="4">Putative glucose-6-phosphate 1-epimerase</fullName>
        <ecNumber evidence="4">5.1.3.15</ecNumber>
    </recommendedName>
</protein>
<proteinExistence type="inferred from homology"/>
<keyword evidence="7" id="KW-1185">Reference proteome</keyword>
<accession>A0A7T4UNW6</accession>
<dbReference type="InterPro" id="IPR014718">
    <property type="entry name" value="GH-type_carb-bd"/>
</dbReference>
<evidence type="ECO:0000256" key="1">
    <source>
        <dbReference type="ARBA" id="ARBA00001096"/>
    </source>
</evidence>
<sequence length="297" mass="32823">MPSDFSGKEVQSTTSGEVFGGDTALPCTAVTTDLCRAVVSHQGAQLLSFQPQGGEEWLWLSPLAQFASGSAIRGGIPLCLPWFGRHQSGDSLPKHGFCRLRDWDLVVVDRIDQAVCLRFEYASTEADLVLFPWRFRAEIQYRLSNNLVLELSIENLDETPMPLSFAMHSYFAVNSLANTRIEGIDQAEYLDNTRDLQRGHQREALVFGKEVDKVFPGLGGEQRLTDKLAPRYVAGRGCDTAIIWNPGNDSLADVGSHFSEFVCLERGIAFDDAQTLAPGHRWEALMSVSDKGRGLVV</sequence>
<evidence type="ECO:0000256" key="2">
    <source>
        <dbReference type="ARBA" id="ARBA00005866"/>
    </source>
</evidence>
<dbReference type="CDD" id="cd09020">
    <property type="entry name" value="D-hex-6-P-epi_like"/>
    <property type="match status" value="1"/>
</dbReference>
<comment type="catalytic activity">
    <reaction evidence="1">
        <text>alpha-D-glucose 6-phosphate = beta-D-glucose 6-phosphate</text>
        <dbReference type="Rhea" id="RHEA:16249"/>
        <dbReference type="ChEBI" id="CHEBI:58225"/>
        <dbReference type="ChEBI" id="CHEBI:58247"/>
        <dbReference type="EC" id="5.1.3.15"/>
    </reaction>
</comment>
<dbReference type="InterPro" id="IPR008183">
    <property type="entry name" value="Aldose_1/G6P_1-epimerase"/>
</dbReference>
<dbReference type="KEGG" id="snan:I6N98_11740"/>
<dbReference type="InterPro" id="IPR011013">
    <property type="entry name" value="Gal_mutarotase_sf_dom"/>
</dbReference>
<dbReference type="SUPFAM" id="SSF74650">
    <property type="entry name" value="Galactose mutarotase-like"/>
    <property type="match status" value="1"/>
</dbReference>
<feature type="active site" evidence="5">
    <location>
        <position position="265"/>
    </location>
</feature>
<dbReference type="Proteomes" id="UP000596063">
    <property type="component" value="Chromosome"/>
</dbReference>
<dbReference type="EMBL" id="CP066167">
    <property type="protein sequence ID" value="QQD17043.1"/>
    <property type="molecule type" value="Genomic_DNA"/>
</dbReference>